<dbReference type="InterPro" id="IPR001878">
    <property type="entry name" value="Znf_CCHC"/>
</dbReference>
<feature type="compositionally biased region" description="Low complexity" evidence="4">
    <location>
        <begin position="64"/>
        <end position="80"/>
    </location>
</feature>
<feature type="non-terminal residue" evidence="7">
    <location>
        <position position="1284"/>
    </location>
</feature>
<evidence type="ECO:0000259" key="6">
    <source>
        <dbReference type="PROSITE" id="PS50878"/>
    </source>
</evidence>
<keyword evidence="2" id="KW-0496">Mitochondrion</keyword>
<accession>A0A4Q2UYB3</accession>
<name>A0A4Q2UYB3_FUSOX</name>
<dbReference type="Gene3D" id="3.60.10.10">
    <property type="entry name" value="Endonuclease/exonuclease/phosphatase"/>
    <property type="match status" value="1"/>
</dbReference>
<dbReference type="PROSITE" id="PS50878">
    <property type="entry name" value="RT_POL"/>
    <property type="match status" value="1"/>
</dbReference>
<evidence type="ECO:0000256" key="4">
    <source>
        <dbReference type="SAM" id="MobiDB-lite"/>
    </source>
</evidence>
<feature type="region of interest" description="Disordered" evidence="4">
    <location>
        <begin position="156"/>
        <end position="203"/>
    </location>
</feature>
<evidence type="ECO:0000313" key="7">
    <source>
        <dbReference type="EMBL" id="RYC79441.1"/>
    </source>
</evidence>
<proteinExistence type="predicted"/>
<dbReference type="GO" id="GO:0008270">
    <property type="term" value="F:zinc ion binding"/>
    <property type="evidence" value="ECO:0007669"/>
    <property type="project" value="UniProtKB-KW"/>
</dbReference>
<dbReference type="SUPFAM" id="SSF56219">
    <property type="entry name" value="DNase I-like"/>
    <property type="match status" value="1"/>
</dbReference>
<dbReference type="CDD" id="cd01650">
    <property type="entry name" value="RT_nLTR_like"/>
    <property type="match status" value="1"/>
</dbReference>
<feature type="domain" description="Reverse transcriptase" evidence="6">
    <location>
        <begin position="990"/>
        <end position="1260"/>
    </location>
</feature>
<keyword evidence="3" id="KW-0863">Zinc-finger</keyword>
<organism evidence="7 8">
    <name type="scientific">Fusarium oxysporum f. sp. narcissi</name>
    <dbReference type="NCBI Taxonomy" id="451672"/>
    <lineage>
        <taxon>Eukaryota</taxon>
        <taxon>Fungi</taxon>
        <taxon>Dikarya</taxon>
        <taxon>Ascomycota</taxon>
        <taxon>Pezizomycotina</taxon>
        <taxon>Sordariomycetes</taxon>
        <taxon>Hypocreomycetidae</taxon>
        <taxon>Hypocreales</taxon>
        <taxon>Nectriaceae</taxon>
        <taxon>Fusarium</taxon>
        <taxon>Fusarium oxysporum species complex</taxon>
    </lineage>
</organism>
<comment type="subcellular location">
    <subcellularLocation>
        <location evidence="1">Mitochondrion</location>
    </subcellularLocation>
</comment>
<protein>
    <recommendedName>
        <fullName evidence="9">RNA-directed DNA polymerase from transposon BS</fullName>
    </recommendedName>
</protein>
<dbReference type="Pfam" id="PF00078">
    <property type="entry name" value="RVT_1"/>
    <property type="match status" value="1"/>
</dbReference>
<feature type="domain" description="CCHC-type" evidence="5">
    <location>
        <begin position="395"/>
        <end position="408"/>
    </location>
</feature>
<dbReference type="EMBL" id="MQTW01000635">
    <property type="protein sequence ID" value="RYC79441.1"/>
    <property type="molecule type" value="Genomic_DNA"/>
</dbReference>
<dbReference type="SUPFAM" id="SSF56672">
    <property type="entry name" value="DNA/RNA polymerases"/>
    <property type="match status" value="1"/>
</dbReference>
<sequence>MASSTTIPPAAPDPFDLGIHTPVNLNRGARAALLQNSPAAVNGTIGVSTGSGRMAQTPSSPLNPATTAAATEGAERASPASIFEQRPISIIESANDLARERVEEYNTKLMVFQAFCTKFEEAAQQFVTGPQRRFAQQFADDFLGFWKRELSCSGPVTPKPTYSSVAAAAPPTDHDRLTYRQQQQHKGRQTDPPHRQGQQTTIAPPRQDLRVFIRLEAGAPARAHSSYAIRTLIREKLGAVSDKIRQVFQVRSGWAVLAADSATRDFLVEKQAEWAAELKPIAVETNKEWFTYVISDVPTRLTDFYGNEVNSDSVVSDEIEIQTGLKPIDVRTGRQFSDNPLTKALLVSFLKPTKRFWSLFGSSAARLVDKTDRPRQCEKCWGHHFARNCHRQPVCRRCGEAGHLVDDCIAPEQCVNCLGPHQANFRPLVRRHTDNDTKNHSRDHIRKPGRAWLSDKTRMSHHKNDRTLVLQAQLYQEHLRASWWPRPLMLAMKQKKNPNSPDQAHRESVESFSSIALMTRNRYSLTRKNDRKPIRIFQANVGKIPPAHDCALALADSERYDVVLLQEPWTAHTETRSLTKTHPAYDTFTPVDMWNSNDTRPRVMTYVRRDPRLLADQIRPFQTRDILWLAINDMTIVNFYRQNDEMDALNTLLQWSVPERCLVAGDFNARHRSWQTGQTTNRGKEIAGWALENDLDLLNTLDIPTNPYGNTIDLAFTNMPLAEATVEDHLATSSDHFTLSLTLPDTKPAPMQPGKIRVTTEDELKRFAEIVELGATGIPLTDSTSEELDELAFALVNLLTSAAKAAGRPARKGGRPAPWWTEECAHAAAAFRAIRRLYPIGFNQDVQMAKRDFHRIVRRAKRQYWRNLIDSFSSSSAVFKAVRWLKSPGAFQPPPLQVDNVVFETQMDKANALRQATLERRTADDDIDNPWASISPSRSIAFSNKISLDEAQHATIHTGNTSPGADNITVNLLKAAWHIIGTHVRRLFERCLTIGHHPKPFKEAEVVMIAKPGRRDLTSPRAWRPVSLLSCLGKGLERLIARRLAWAAVYFGVLHPQQAGALPKRSATDLVTALIHDIEEAFARNKVVTLVTMDIQGAFDTVMRNRLVLRLREQGWPDHLARWVESFMMERSARVRYQDTTTPLSSLQCGLPQGSPVSPILFLLYTEPIYRLGNPQGRFGYADDTAILSVGDTVDETTAMASSSVDEMVRWGAANGISFDPKKTEVMHFSRSKLRTAPVVHHGGVEKHPESALRWLGIWLDSRLSFRLHVEKWAAKAKAVAYHL</sequence>
<feature type="region of interest" description="Disordered" evidence="4">
    <location>
        <begin position="433"/>
        <end position="458"/>
    </location>
</feature>
<dbReference type="InterPro" id="IPR000477">
    <property type="entry name" value="RT_dom"/>
</dbReference>
<reference evidence="7 8" key="1">
    <citation type="submission" date="2016-12" db="EMBL/GenBank/DDBJ databases">
        <title>Draft genome sequence of Fusarium oxysporum causing rot on Narcissus.</title>
        <authorList>
            <person name="Armitage A.D."/>
            <person name="Taylor A."/>
            <person name="Clarkson J.P."/>
            <person name="Harrison R.J."/>
            <person name="Jackson A.C."/>
        </authorList>
    </citation>
    <scope>NUCLEOTIDE SEQUENCE [LARGE SCALE GENOMIC DNA]</scope>
    <source>
        <strain evidence="7 8">N139</strain>
    </source>
</reference>
<dbReference type="GO" id="GO:0003824">
    <property type="term" value="F:catalytic activity"/>
    <property type="evidence" value="ECO:0007669"/>
    <property type="project" value="InterPro"/>
</dbReference>
<dbReference type="InterPro" id="IPR036691">
    <property type="entry name" value="Endo/exonu/phosph_ase_sf"/>
</dbReference>
<dbReference type="PANTHER" id="PTHR33481">
    <property type="entry name" value="REVERSE TRANSCRIPTASE"/>
    <property type="match status" value="1"/>
</dbReference>
<evidence type="ECO:0000259" key="5">
    <source>
        <dbReference type="PROSITE" id="PS50158"/>
    </source>
</evidence>
<evidence type="ECO:0000256" key="3">
    <source>
        <dbReference type="PROSITE-ProRule" id="PRU00047"/>
    </source>
</evidence>
<dbReference type="GO" id="GO:0003676">
    <property type="term" value="F:nucleic acid binding"/>
    <property type="evidence" value="ECO:0007669"/>
    <property type="project" value="InterPro"/>
</dbReference>
<dbReference type="GO" id="GO:0005739">
    <property type="term" value="C:mitochondrion"/>
    <property type="evidence" value="ECO:0007669"/>
    <property type="project" value="UniProtKB-SubCell"/>
</dbReference>
<keyword evidence="3" id="KW-0479">Metal-binding</keyword>
<evidence type="ECO:0000256" key="1">
    <source>
        <dbReference type="ARBA" id="ARBA00004173"/>
    </source>
</evidence>
<dbReference type="InterPro" id="IPR043502">
    <property type="entry name" value="DNA/RNA_pol_sf"/>
</dbReference>
<dbReference type="Pfam" id="PF14529">
    <property type="entry name" value="Exo_endo_phos_2"/>
    <property type="match status" value="1"/>
</dbReference>
<feature type="region of interest" description="Disordered" evidence="4">
    <location>
        <begin position="48"/>
        <end position="81"/>
    </location>
</feature>
<comment type="caution">
    <text evidence="7">The sequence shown here is derived from an EMBL/GenBank/DDBJ whole genome shotgun (WGS) entry which is preliminary data.</text>
</comment>
<dbReference type="InterPro" id="IPR005135">
    <property type="entry name" value="Endo/exonuclease/phosphatase"/>
</dbReference>
<gene>
    <name evidence="7" type="ORF">BFJ63_vAg17678</name>
</gene>
<evidence type="ECO:0008006" key="9">
    <source>
        <dbReference type="Google" id="ProtNLM"/>
    </source>
</evidence>
<evidence type="ECO:0000313" key="8">
    <source>
        <dbReference type="Proteomes" id="UP000290540"/>
    </source>
</evidence>
<dbReference type="Proteomes" id="UP000290540">
    <property type="component" value="Unassembled WGS sequence"/>
</dbReference>
<dbReference type="PROSITE" id="PS50158">
    <property type="entry name" value="ZF_CCHC"/>
    <property type="match status" value="1"/>
</dbReference>
<evidence type="ECO:0000256" key="2">
    <source>
        <dbReference type="ARBA" id="ARBA00023128"/>
    </source>
</evidence>
<feature type="compositionally biased region" description="Polar residues" evidence="4">
    <location>
        <begin position="48"/>
        <end position="63"/>
    </location>
</feature>
<dbReference type="PANTHER" id="PTHR33481:SF1">
    <property type="entry name" value="ENDONUCLEASE_EXONUCLEASE_PHOSPHATASE DOMAIN-CONTAINING PROTEIN-RELATED"/>
    <property type="match status" value="1"/>
</dbReference>
<feature type="compositionally biased region" description="Basic and acidic residues" evidence="4">
    <location>
        <begin position="433"/>
        <end position="442"/>
    </location>
</feature>
<keyword evidence="3" id="KW-0862">Zinc</keyword>